<feature type="region of interest" description="Disordered" evidence="1">
    <location>
        <begin position="87"/>
        <end position="130"/>
    </location>
</feature>
<proteinExistence type="predicted"/>
<protein>
    <submittedName>
        <fullName evidence="2">Na(+)-translocating NADH-quinone reductase subunit A</fullName>
    </submittedName>
</protein>
<dbReference type="AlphaFoldDB" id="A0A0P0ZA69"/>
<evidence type="ECO:0000313" key="2">
    <source>
        <dbReference type="EMBL" id="BAT31068.1"/>
    </source>
</evidence>
<name>A0A0P0ZA69_9HYPH</name>
<sequence>MGEGAVNLSDRGGRDRPVLKELEPVAPVPAPIAREHRLQLLFRHRVSVGAQATHDFGEFGRKDIAGIHRDQLAKFHRRAAQFRELVGNPPNITGRQEKFGQPRALAGREPAGTFQKDVARKAACQTSEPR</sequence>
<accession>A0A0P0ZA69</accession>
<evidence type="ECO:0000256" key="1">
    <source>
        <dbReference type="SAM" id="MobiDB-lite"/>
    </source>
</evidence>
<dbReference type="EMBL" id="LC066397">
    <property type="protein sequence ID" value="BAT31068.1"/>
    <property type="molecule type" value="Genomic_DNA"/>
</dbReference>
<organism evidence="2">
    <name type="scientific">Fulvimarina pelagi</name>
    <dbReference type="NCBI Taxonomy" id="217511"/>
    <lineage>
        <taxon>Bacteria</taxon>
        <taxon>Pseudomonadati</taxon>
        <taxon>Pseudomonadota</taxon>
        <taxon>Alphaproteobacteria</taxon>
        <taxon>Hyphomicrobiales</taxon>
        <taxon>Aurantimonadaceae</taxon>
        <taxon>Fulvimarina</taxon>
    </lineage>
</organism>
<reference evidence="2" key="1">
    <citation type="journal article" date="2015" name="Proc. Natl. Acad. Sci. U.S.A.">
        <title>Bacterial clade with the ribosomal RNA operon on a small plasmid rather than the chromosome.</title>
        <authorList>
            <person name="Anda M."/>
            <person name="Ohtsubo Y."/>
            <person name="Okubo T."/>
            <person name="Sugawara M."/>
            <person name="Nagata Y."/>
            <person name="Tsuda M."/>
            <person name="Minamisawa K."/>
            <person name="Mitsui H."/>
        </authorList>
    </citation>
    <scope>NUCLEOTIDE SEQUENCE</scope>
    <source>
        <strain evidence="2">DSM 15513</strain>
    </source>
</reference>